<accession>A0A1G2PG66</accession>
<dbReference type="Proteomes" id="UP000178869">
    <property type="component" value="Unassembled WGS sequence"/>
</dbReference>
<organism evidence="1 2">
    <name type="scientific">Candidatus Terrybacteria bacterium RIFCSPHIGHO2_01_FULL_43_35</name>
    <dbReference type="NCBI Taxonomy" id="1802361"/>
    <lineage>
        <taxon>Bacteria</taxon>
        <taxon>Candidatus Terryibacteriota</taxon>
    </lineage>
</organism>
<dbReference type="AlphaFoldDB" id="A0A1G2PG66"/>
<name>A0A1G2PG66_9BACT</name>
<evidence type="ECO:0000313" key="1">
    <source>
        <dbReference type="EMBL" id="OHA47346.1"/>
    </source>
</evidence>
<comment type="caution">
    <text evidence="1">The sequence shown here is derived from an EMBL/GenBank/DDBJ whole genome shotgun (WGS) entry which is preliminary data.</text>
</comment>
<reference evidence="1 2" key="1">
    <citation type="journal article" date="2016" name="Nat. Commun.">
        <title>Thousands of microbial genomes shed light on interconnected biogeochemical processes in an aquifer system.</title>
        <authorList>
            <person name="Anantharaman K."/>
            <person name="Brown C.T."/>
            <person name="Hug L.A."/>
            <person name="Sharon I."/>
            <person name="Castelle C.J."/>
            <person name="Probst A.J."/>
            <person name="Thomas B.C."/>
            <person name="Singh A."/>
            <person name="Wilkins M.J."/>
            <person name="Karaoz U."/>
            <person name="Brodie E.L."/>
            <person name="Williams K.H."/>
            <person name="Hubbard S.S."/>
            <person name="Banfield J.F."/>
        </authorList>
    </citation>
    <scope>NUCLEOTIDE SEQUENCE [LARGE SCALE GENOMIC DNA]</scope>
</reference>
<evidence type="ECO:0000313" key="2">
    <source>
        <dbReference type="Proteomes" id="UP000178869"/>
    </source>
</evidence>
<dbReference type="EMBL" id="MHSR01000001">
    <property type="protein sequence ID" value="OHA47346.1"/>
    <property type="molecule type" value="Genomic_DNA"/>
</dbReference>
<sequence length="76" mass="8999">MKRNKEEMELNQRLIPLPAFLASYNKNIPASFPQASVAILKKFQGTYPMLFKKGNMWSIDQHRKKLIDWLSVYRDI</sequence>
<proteinExistence type="predicted"/>
<protein>
    <submittedName>
        <fullName evidence="1">Uncharacterized protein</fullName>
    </submittedName>
</protein>
<gene>
    <name evidence="1" type="ORF">A2828_02840</name>
</gene>